<feature type="region of interest" description="Disordered" evidence="1">
    <location>
        <begin position="239"/>
        <end position="258"/>
    </location>
</feature>
<sequence length="413" mass="45576">MLSCSQEQKKSSLHALVNLSTLDESAAILVDFGILPALTNILFSKQQDFFTETNELAASTIANIVSKSGHWEFSFADKEGHHMQSEFIMHKLLDLLSNSSCRCQAAILHILCGIVSSPRASDISASCIKSSDGIKSLVHYVEHPEIKHRVYSCRLLSLLSEKLGHAFSEEFRAYVKIVSLRIKLLDADSSPEETCEIACLLANLSFSDDEVKTVLGYKTRPFACSPNFSRFFHLRAPPATRSVADPGPSPTPTSSVGDEVTAPCGLLVPRLTQKPTGILRRRRHKLFRGTTLPATGDAPSSSAVRADFPFAGVNKFGLQQTSVGSFNMTETQFPPLLASQLSQTTSCGFLSLDSSKYFSFPSFELIYAKLHLHHLVLFDDQLDETEKEQVIGTYFGYLLGMAEHLHWSSRHLA</sequence>
<dbReference type="InterPro" id="IPR052608">
    <property type="entry name" value="U-box_domain_protein"/>
</dbReference>
<dbReference type="InterPro" id="IPR011989">
    <property type="entry name" value="ARM-like"/>
</dbReference>
<dbReference type="PANTHER" id="PTHR45958:SF14">
    <property type="entry name" value="RING-TYPE E3 UBIQUITIN TRANSFERASE"/>
    <property type="match status" value="1"/>
</dbReference>
<dbReference type="PANTHER" id="PTHR45958">
    <property type="entry name" value="RING-TYPE E3 UBIQUITIN TRANSFERASE"/>
    <property type="match status" value="1"/>
</dbReference>
<dbReference type="Proteomes" id="UP000734854">
    <property type="component" value="Unassembled WGS sequence"/>
</dbReference>
<dbReference type="Gene3D" id="1.25.10.10">
    <property type="entry name" value="Leucine-rich Repeat Variant"/>
    <property type="match status" value="1"/>
</dbReference>
<evidence type="ECO:0008006" key="4">
    <source>
        <dbReference type="Google" id="ProtNLM"/>
    </source>
</evidence>
<organism evidence="2 3">
    <name type="scientific">Zingiber officinale</name>
    <name type="common">Ginger</name>
    <name type="synonym">Amomum zingiber</name>
    <dbReference type="NCBI Taxonomy" id="94328"/>
    <lineage>
        <taxon>Eukaryota</taxon>
        <taxon>Viridiplantae</taxon>
        <taxon>Streptophyta</taxon>
        <taxon>Embryophyta</taxon>
        <taxon>Tracheophyta</taxon>
        <taxon>Spermatophyta</taxon>
        <taxon>Magnoliopsida</taxon>
        <taxon>Liliopsida</taxon>
        <taxon>Zingiberales</taxon>
        <taxon>Zingiberaceae</taxon>
        <taxon>Zingiber</taxon>
    </lineage>
</organism>
<evidence type="ECO:0000256" key="1">
    <source>
        <dbReference type="SAM" id="MobiDB-lite"/>
    </source>
</evidence>
<evidence type="ECO:0000313" key="2">
    <source>
        <dbReference type="EMBL" id="KAG6537660.1"/>
    </source>
</evidence>
<dbReference type="AlphaFoldDB" id="A0A8J5M9K9"/>
<keyword evidence="3" id="KW-1185">Reference proteome</keyword>
<protein>
    <recommendedName>
        <fullName evidence="4">ARM repeat superfamily protein</fullName>
    </recommendedName>
</protein>
<comment type="caution">
    <text evidence="2">The sequence shown here is derived from an EMBL/GenBank/DDBJ whole genome shotgun (WGS) entry which is preliminary data.</text>
</comment>
<dbReference type="EMBL" id="JACMSC010000001">
    <property type="protein sequence ID" value="KAG6537660.1"/>
    <property type="molecule type" value="Genomic_DNA"/>
</dbReference>
<accession>A0A8J5M9K9</accession>
<proteinExistence type="predicted"/>
<dbReference type="SUPFAM" id="SSF48371">
    <property type="entry name" value="ARM repeat"/>
    <property type="match status" value="1"/>
</dbReference>
<name>A0A8J5M9K9_ZINOF</name>
<dbReference type="InterPro" id="IPR016024">
    <property type="entry name" value="ARM-type_fold"/>
</dbReference>
<gene>
    <name evidence="2" type="ORF">ZIOFF_002755</name>
</gene>
<reference evidence="2 3" key="1">
    <citation type="submission" date="2020-08" db="EMBL/GenBank/DDBJ databases">
        <title>Plant Genome Project.</title>
        <authorList>
            <person name="Zhang R.-G."/>
        </authorList>
    </citation>
    <scope>NUCLEOTIDE SEQUENCE [LARGE SCALE GENOMIC DNA]</scope>
    <source>
        <tissue evidence="2">Rhizome</tissue>
    </source>
</reference>
<evidence type="ECO:0000313" key="3">
    <source>
        <dbReference type="Proteomes" id="UP000734854"/>
    </source>
</evidence>